<dbReference type="EMBL" id="CP014672">
    <property type="protein sequence ID" value="ANW98873.1"/>
    <property type="molecule type" value="Genomic_DNA"/>
</dbReference>
<protein>
    <submittedName>
        <fullName evidence="4">Zn-dependent protease</fullName>
    </submittedName>
</protein>
<dbReference type="GO" id="GO:0008237">
    <property type="term" value="F:metallopeptidase activity"/>
    <property type="evidence" value="ECO:0007669"/>
    <property type="project" value="InterPro"/>
</dbReference>
<feature type="domain" description="Metalloprotease TldD/E C-terminal" evidence="3">
    <location>
        <begin position="228"/>
        <end position="431"/>
    </location>
</feature>
<comment type="similarity">
    <text evidence="1">Belongs to the peptidase U62 family.</text>
</comment>
<reference evidence="4 5" key="1">
    <citation type="submission" date="2016-02" db="EMBL/GenBank/DDBJ databases">
        <title>Comparison of Clostridium stercorarium subspecies using comparative genomics and transcriptomics.</title>
        <authorList>
            <person name="Schellenberg J."/>
            <person name="Thallinger G."/>
            <person name="Levin D.B."/>
            <person name="Zhang X."/>
            <person name="Alvare G."/>
            <person name="Fristensky B."/>
            <person name="Sparling R."/>
        </authorList>
    </citation>
    <scope>NUCLEOTIDE SEQUENCE [LARGE SCALE GENOMIC DNA]</scope>
    <source>
        <strain evidence="4 5">DSM 2910</strain>
    </source>
</reference>
<dbReference type="InterPro" id="IPR035068">
    <property type="entry name" value="TldD/PmbA_N"/>
</dbReference>
<proteinExistence type="inferred from homology"/>
<dbReference type="Gene3D" id="3.30.2290.10">
    <property type="entry name" value="PmbA/TldD superfamily"/>
    <property type="match status" value="1"/>
</dbReference>
<dbReference type="SUPFAM" id="SSF111283">
    <property type="entry name" value="Putative modulator of DNA gyrase, PmbA/TldD"/>
    <property type="match status" value="1"/>
</dbReference>
<dbReference type="Proteomes" id="UP000092971">
    <property type="component" value="Chromosome"/>
</dbReference>
<gene>
    <name evidence="4" type="ORF">CSTERTH_07470</name>
</gene>
<keyword evidence="4" id="KW-0645">Protease</keyword>
<dbReference type="InterPro" id="IPR045569">
    <property type="entry name" value="Metalloprtase-TldD/E_C"/>
</dbReference>
<evidence type="ECO:0000259" key="3">
    <source>
        <dbReference type="Pfam" id="PF19289"/>
    </source>
</evidence>
<organism evidence="4 5">
    <name type="scientific">Thermoclostridium stercorarium subsp. thermolacticum DSM 2910</name>
    <dbReference type="NCBI Taxonomy" id="1121336"/>
    <lineage>
        <taxon>Bacteria</taxon>
        <taxon>Bacillati</taxon>
        <taxon>Bacillota</taxon>
        <taxon>Clostridia</taxon>
        <taxon>Eubacteriales</taxon>
        <taxon>Oscillospiraceae</taxon>
        <taxon>Thermoclostridium</taxon>
    </lineage>
</organism>
<evidence type="ECO:0000259" key="2">
    <source>
        <dbReference type="Pfam" id="PF01523"/>
    </source>
</evidence>
<dbReference type="GO" id="GO:0005829">
    <property type="term" value="C:cytosol"/>
    <property type="evidence" value="ECO:0007669"/>
    <property type="project" value="TreeGrafter"/>
</dbReference>
<evidence type="ECO:0000313" key="4">
    <source>
        <dbReference type="EMBL" id="ANW98873.1"/>
    </source>
</evidence>
<dbReference type="AlphaFoldDB" id="A0A1B1YDN4"/>
<dbReference type="GO" id="GO:0006508">
    <property type="term" value="P:proteolysis"/>
    <property type="evidence" value="ECO:0007669"/>
    <property type="project" value="UniProtKB-KW"/>
</dbReference>
<evidence type="ECO:0000313" key="5">
    <source>
        <dbReference type="Proteomes" id="UP000092971"/>
    </source>
</evidence>
<dbReference type="Pfam" id="PF19289">
    <property type="entry name" value="PmbA_TldD_3rd"/>
    <property type="match status" value="1"/>
</dbReference>
<sequence length="432" mass="47574">MKEIREIAEYTLNALKKAGADHAQCIVSTGKVDEFNVDGGEFSLFRTLFESSITMKALKDGKKGVISANRLDKESIDKAVQDCIAAAQSSVSDNAESIAPKIKNENFVAGVLEPDRDGFFERVKEFVADVKSDYPKIILEQLVTKYAYNETVFMNTNGVEFTYTCGNYDLSTMFSAHEGEKSSSFNGYYAKFDSLDRKLIDIGMQRTLFAESERQIDTKPFPGKIVGKVIITPSCLIDLLSIAFGNFISDSTIIDKTSPWISMLGKQVASEKLSVYTKPLDEKVVCGERFTNEGFMSENMEIIKNGVLKNFMLSNYGSRKTGFPRALNLSQNIFVEPGDISLNELIKKVDRGIIMNRFSGGQPATNGDFSGVAKNSFMIENGEITHALSETMVSGNLAEMFKNIAGISSETVCDGITVLPYILFDGITISGK</sequence>
<keyword evidence="4" id="KW-0378">Hydrolase</keyword>
<dbReference type="Pfam" id="PF01523">
    <property type="entry name" value="PmbA_TldD_1st"/>
    <property type="match status" value="1"/>
</dbReference>
<dbReference type="InterPro" id="IPR036059">
    <property type="entry name" value="TldD/PmbA_sf"/>
</dbReference>
<dbReference type="PANTHER" id="PTHR43421:SF1">
    <property type="entry name" value="METALLOPROTEASE PMBA"/>
    <property type="match status" value="1"/>
</dbReference>
<evidence type="ECO:0000256" key="1">
    <source>
        <dbReference type="ARBA" id="ARBA00005836"/>
    </source>
</evidence>
<accession>A0A1B1YDN4</accession>
<dbReference type="OrthoDB" id="9803618at2"/>
<dbReference type="InterPro" id="IPR047657">
    <property type="entry name" value="PmbA"/>
</dbReference>
<feature type="domain" description="Metalloprotease TldD/E N-terminal" evidence="2">
    <location>
        <begin position="27"/>
        <end position="87"/>
    </location>
</feature>
<dbReference type="InterPro" id="IPR002510">
    <property type="entry name" value="Metalloprtase-TldD/E_N"/>
</dbReference>
<dbReference type="PANTHER" id="PTHR43421">
    <property type="entry name" value="METALLOPROTEASE PMBA"/>
    <property type="match status" value="1"/>
</dbReference>
<dbReference type="RefSeq" id="WP_034838245.1">
    <property type="nucleotide sequence ID" value="NZ_CP014672.1"/>
</dbReference>
<name>A0A1B1YDN4_THEST</name>